<evidence type="ECO:0000256" key="1">
    <source>
        <dbReference type="SAM" id="MobiDB-lite"/>
    </source>
</evidence>
<comment type="caution">
    <text evidence="3">The sequence shown here is derived from an EMBL/GenBank/DDBJ whole genome shotgun (WGS) entry which is preliminary data.</text>
</comment>
<reference evidence="4 5" key="2">
    <citation type="submission" date="2024-05" db="EMBL/GenBank/DDBJ databases">
        <authorList>
            <person name="Chen Y."/>
            <person name="Shah S."/>
            <person name="Dougan E. K."/>
            <person name="Thang M."/>
            <person name="Chan C."/>
        </authorList>
    </citation>
    <scope>NUCLEOTIDE SEQUENCE [LARGE SCALE GENOMIC DNA]</scope>
</reference>
<accession>A0A9P1FNZ6</accession>
<evidence type="ECO:0000313" key="5">
    <source>
        <dbReference type="Proteomes" id="UP001152797"/>
    </source>
</evidence>
<gene>
    <name evidence="3" type="ORF">C1SCF055_LOCUS8905</name>
</gene>
<proteinExistence type="predicted"/>
<evidence type="ECO:0000256" key="2">
    <source>
        <dbReference type="SAM" id="Phobius"/>
    </source>
</evidence>
<organism evidence="3">
    <name type="scientific">Cladocopium goreaui</name>
    <dbReference type="NCBI Taxonomy" id="2562237"/>
    <lineage>
        <taxon>Eukaryota</taxon>
        <taxon>Sar</taxon>
        <taxon>Alveolata</taxon>
        <taxon>Dinophyceae</taxon>
        <taxon>Suessiales</taxon>
        <taxon>Symbiodiniaceae</taxon>
        <taxon>Cladocopium</taxon>
    </lineage>
</organism>
<keyword evidence="5" id="KW-1185">Reference proteome</keyword>
<keyword evidence="2" id="KW-0472">Membrane</keyword>
<protein>
    <submittedName>
        <fullName evidence="3">Uncharacterized protein</fullName>
    </submittedName>
</protein>
<feature type="region of interest" description="Disordered" evidence="1">
    <location>
        <begin position="1"/>
        <end position="64"/>
    </location>
</feature>
<keyword evidence="2" id="KW-1133">Transmembrane helix</keyword>
<feature type="transmembrane region" description="Helical" evidence="2">
    <location>
        <begin position="231"/>
        <end position="254"/>
    </location>
</feature>
<feature type="transmembrane region" description="Helical" evidence="2">
    <location>
        <begin position="109"/>
        <end position="128"/>
    </location>
</feature>
<feature type="transmembrane region" description="Helical" evidence="2">
    <location>
        <begin position="266"/>
        <end position="285"/>
    </location>
</feature>
<dbReference type="Proteomes" id="UP001152797">
    <property type="component" value="Unassembled WGS sequence"/>
</dbReference>
<feature type="region of interest" description="Disordered" evidence="1">
    <location>
        <begin position="165"/>
        <end position="221"/>
    </location>
</feature>
<reference evidence="3" key="1">
    <citation type="submission" date="2022-10" db="EMBL/GenBank/DDBJ databases">
        <authorList>
            <person name="Chen Y."/>
            <person name="Dougan E. K."/>
            <person name="Chan C."/>
            <person name="Rhodes N."/>
            <person name="Thang M."/>
        </authorList>
    </citation>
    <scope>NUCLEOTIDE SEQUENCE</scope>
</reference>
<evidence type="ECO:0000313" key="4">
    <source>
        <dbReference type="EMBL" id="CAL4768394.1"/>
    </source>
</evidence>
<keyword evidence="2" id="KW-0812">Transmembrane</keyword>
<sequence>MAPLAAETPAFESTMENDVGTVKKSRAASPAPKTSKAKEDKEVVKPSPSAEKVSKVEKSSETKTDKVEKTKIRVGIFAAVGIAALVAVLVALCFFMPTPLDLKLTSNYMIGGISLVAVALTAGTAVAVKKFKLKLPVACKKQSCKVNAPFSLHRLFVLGSVGKTPTHSESTMENDVGTVKKSRAASPAPKTSKANEDKEVVKPSPSAEKVSKVEKSSETKTDKVEKTKIRVGIFAAVGIAALVAVLVALCFFMPTPLDLKFTSNYMIGGISLVAVALTAGTAVAVKKFKLKLPVACKKQS</sequence>
<feature type="transmembrane region" description="Helical" evidence="2">
    <location>
        <begin position="74"/>
        <end position="97"/>
    </location>
</feature>
<evidence type="ECO:0000313" key="3">
    <source>
        <dbReference type="EMBL" id="CAI3981082.1"/>
    </source>
</evidence>
<dbReference type="EMBL" id="CAMXCT020000609">
    <property type="protein sequence ID" value="CAL1134457.1"/>
    <property type="molecule type" value="Genomic_DNA"/>
</dbReference>
<dbReference type="EMBL" id="CAMXCT030000609">
    <property type="protein sequence ID" value="CAL4768394.1"/>
    <property type="molecule type" value="Genomic_DNA"/>
</dbReference>
<dbReference type="AlphaFoldDB" id="A0A9P1FNZ6"/>
<dbReference type="EMBL" id="CAMXCT010000609">
    <property type="protein sequence ID" value="CAI3981082.1"/>
    <property type="molecule type" value="Genomic_DNA"/>
</dbReference>
<feature type="compositionally biased region" description="Basic and acidic residues" evidence="1">
    <location>
        <begin position="209"/>
        <end position="221"/>
    </location>
</feature>
<feature type="compositionally biased region" description="Basic and acidic residues" evidence="1">
    <location>
        <begin position="52"/>
        <end position="64"/>
    </location>
</feature>
<name>A0A9P1FNZ6_9DINO</name>